<feature type="domain" description="PPC" evidence="6">
    <location>
        <begin position="1"/>
        <end position="125"/>
    </location>
</feature>
<dbReference type="AlphaFoldDB" id="A0ABC8SBD6"/>
<dbReference type="Pfam" id="PF03479">
    <property type="entry name" value="PCC"/>
    <property type="match status" value="1"/>
</dbReference>
<dbReference type="Gene3D" id="3.30.1330.80">
    <property type="entry name" value="Hypothetical protein, similar to alpha- acetolactate decarboxylase, domain 2"/>
    <property type="match status" value="1"/>
</dbReference>
<accession>A0ABC8SBD6</accession>
<organism evidence="7 8">
    <name type="scientific">Ilex paraguariensis</name>
    <name type="common">yerba mate</name>
    <dbReference type="NCBI Taxonomy" id="185542"/>
    <lineage>
        <taxon>Eukaryota</taxon>
        <taxon>Viridiplantae</taxon>
        <taxon>Streptophyta</taxon>
        <taxon>Embryophyta</taxon>
        <taxon>Tracheophyta</taxon>
        <taxon>Spermatophyta</taxon>
        <taxon>Magnoliopsida</taxon>
        <taxon>eudicotyledons</taxon>
        <taxon>Gunneridae</taxon>
        <taxon>Pentapetalae</taxon>
        <taxon>asterids</taxon>
        <taxon>campanulids</taxon>
        <taxon>Aquifoliales</taxon>
        <taxon>Aquifoliaceae</taxon>
        <taxon>Ilex</taxon>
    </lineage>
</organism>
<name>A0ABC8SBD6_9AQUA</name>
<evidence type="ECO:0000313" key="8">
    <source>
        <dbReference type="Proteomes" id="UP001642360"/>
    </source>
</evidence>
<dbReference type="PROSITE" id="PS51742">
    <property type="entry name" value="PPC"/>
    <property type="match status" value="1"/>
</dbReference>
<dbReference type="Proteomes" id="UP001642360">
    <property type="component" value="Unassembled WGS sequence"/>
</dbReference>
<dbReference type="EMBL" id="CAUOFW020002536">
    <property type="protein sequence ID" value="CAK9154521.1"/>
    <property type="molecule type" value="Genomic_DNA"/>
</dbReference>
<comment type="function">
    <text evidence="4">Transcription factor that specifically binds AT-rich DNA sequences related to the nuclear matrix attachment regions (MARs).</text>
</comment>
<feature type="compositionally biased region" description="Low complexity" evidence="5">
    <location>
        <begin position="122"/>
        <end position="135"/>
    </location>
</feature>
<dbReference type="InterPro" id="IPR005175">
    <property type="entry name" value="PPC_dom"/>
</dbReference>
<comment type="domain">
    <text evidence="4">The PPC domain mediates interactions between AHL proteins.</text>
</comment>
<keyword evidence="1 4" id="KW-0805">Transcription regulation</keyword>
<evidence type="ECO:0000256" key="1">
    <source>
        <dbReference type="ARBA" id="ARBA00023015"/>
    </source>
</evidence>
<dbReference type="GO" id="GO:0003680">
    <property type="term" value="F:minor groove of adenine-thymine-rich DNA binding"/>
    <property type="evidence" value="ECO:0007669"/>
    <property type="project" value="UniProtKB-UniRule"/>
</dbReference>
<proteinExistence type="predicted"/>
<keyword evidence="3 4" id="KW-0804">Transcription</keyword>
<evidence type="ECO:0000259" key="6">
    <source>
        <dbReference type="PROSITE" id="PS51742"/>
    </source>
</evidence>
<dbReference type="GO" id="GO:0005634">
    <property type="term" value="C:nucleus"/>
    <property type="evidence" value="ECO:0007669"/>
    <property type="project" value="UniProtKB-SubCell"/>
</dbReference>
<protein>
    <recommendedName>
        <fullName evidence="4">AT-hook motif nuclear-localized protein</fullName>
    </recommendedName>
</protein>
<dbReference type="SUPFAM" id="SSF117856">
    <property type="entry name" value="AF0104/ALDC/Ptd012-like"/>
    <property type="match status" value="1"/>
</dbReference>
<keyword evidence="4" id="KW-0539">Nucleus</keyword>
<evidence type="ECO:0000256" key="4">
    <source>
        <dbReference type="RuleBase" id="RU367031"/>
    </source>
</evidence>
<evidence type="ECO:0000256" key="5">
    <source>
        <dbReference type="SAM" id="MobiDB-lite"/>
    </source>
</evidence>
<comment type="caution">
    <text evidence="7">The sequence shown here is derived from an EMBL/GenBank/DDBJ whole genome shotgun (WGS) entry which is preliminary data.</text>
</comment>
<evidence type="ECO:0000256" key="3">
    <source>
        <dbReference type="ARBA" id="ARBA00023163"/>
    </source>
</evidence>
<keyword evidence="8" id="KW-1185">Reference proteome</keyword>
<feature type="region of interest" description="Disordered" evidence="5">
    <location>
        <begin position="121"/>
        <end position="142"/>
    </location>
</feature>
<dbReference type="CDD" id="cd11378">
    <property type="entry name" value="DUF296"/>
    <property type="match status" value="1"/>
</dbReference>
<reference evidence="7 8" key="1">
    <citation type="submission" date="2024-02" db="EMBL/GenBank/DDBJ databases">
        <authorList>
            <person name="Vignale AGUSTIN F."/>
            <person name="Sosa J E."/>
            <person name="Modenutti C."/>
        </authorList>
    </citation>
    <scope>NUCLEOTIDE SEQUENCE [LARGE SCALE GENOMIC DNA]</scope>
</reference>
<keyword evidence="2 4" id="KW-0238">DNA-binding</keyword>
<dbReference type="PANTHER" id="PTHR31500">
    <property type="entry name" value="AT-HOOK MOTIF NUCLEAR-LOCALIZED PROTEIN 9"/>
    <property type="match status" value="1"/>
</dbReference>
<gene>
    <name evidence="7" type="ORF">ILEXP_LOCUS22845</name>
</gene>
<comment type="subcellular location">
    <subcellularLocation>
        <location evidence="4">Nucleus</location>
    </subcellularLocation>
</comment>
<dbReference type="PANTHER" id="PTHR31500:SF96">
    <property type="entry name" value="AT-HOOK MOTIF NUCLEAR-LOCALIZED PROTEIN 7"/>
    <property type="match status" value="1"/>
</dbReference>
<dbReference type="InterPro" id="IPR039605">
    <property type="entry name" value="AHL"/>
</dbReference>
<sequence>MRIISFSQEGSRAICIVSAVGLISNVTFRQSDSSGGTATYEGRFEILSLSGSFLPIDVGESQVGRCGGMSVSLASPDGRVIGGMLAGLLIAASPVQVVVASFLPISRPELKPKKVKTELKQTTATTAPSATPHTSNVDQSSFNANEFSSSTAENQDIETFANLQTLSWATTPTVQDSTKSATINTALLGDLSEAPGATHFSLNL</sequence>
<evidence type="ECO:0000256" key="2">
    <source>
        <dbReference type="ARBA" id="ARBA00023125"/>
    </source>
</evidence>
<evidence type="ECO:0000313" key="7">
    <source>
        <dbReference type="EMBL" id="CAK9154521.1"/>
    </source>
</evidence>